<dbReference type="CDD" id="cd21154">
    <property type="entry name" value="PUA_MJ1432-like"/>
    <property type="match status" value="1"/>
</dbReference>
<dbReference type="PANTHER" id="PTHR22798:SF0">
    <property type="entry name" value="MALIGNANT T-CELL-AMPLIFIED SEQUENCE 1"/>
    <property type="match status" value="1"/>
</dbReference>
<evidence type="ECO:0000259" key="1">
    <source>
        <dbReference type="SMART" id="SM00359"/>
    </source>
</evidence>
<sequence length="181" mass="20006">MALGDLHKRPSYSRAVVKNIVVKKRRPINKREAKRIKQGLLDTHGLDLPISAGNYEQAFSENFGVVIQHGHIIALVLDDQIHLSVRGLLSHVPQAGWVQVDMGAVKFVCNGANVMSAGINEVSPEVVEGQYVWIRDENHHKPLAVGQALLSSKEMLSSEKGKAVKALHYIGDKVWEYGVKD</sequence>
<dbReference type="SUPFAM" id="SSF88697">
    <property type="entry name" value="PUA domain-like"/>
    <property type="match status" value="1"/>
</dbReference>
<dbReference type="SMART" id="SM00359">
    <property type="entry name" value="PUA"/>
    <property type="match status" value="1"/>
</dbReference>
<dbReference type="Proteomes" id="UP000589132">
    <property type="component" value="Unassembled WGS sequence"/>
</dbReference>
<dbReference type="EMBL" id="DTTC01000056">
    <property type="protein sequence ID" value="HIA97777.1"/>
    <property type="molecule type" value="Genomic_DNA"/>
</dbReference>
<accession>A0A7J4D0G6</accession>
<dbReference type="PANTHER" id="PTHR22798">
    <property type="entry name" value="MCT-1 PROTEIN"/>
    <property type="match status" value="1"/>
</dbReference>
<protein>
    <submittedName>
        <fullName evidence="2">RNA-binding protein</fullName>
    </submittedName>
</protein>
<dbReference type="Gene3D" id="3.10.400.20">
    <property type="match status" value="1"/>
</dbReference>
<name>A0A7J4D0G6_9ARCH</name>
<comment type="caution">
    <text evidence="2">The sequence shown here is derived from an EMBL/GenBank/DDBJ whole genome shotgun (WGS) entry which is preliminary data.</text>
</comment>
<dbReference type="InterPro" id="IPR015947">
    <property type="entry name" value="PUA-like_sf"/>
</dbReference>
<dbReference type="PIRSF" id="PIRSF005067">
    <property type="entry name" value="Tma_RNA-bind_prd"/>
    <property type="match status" value="1"/>
</dbReference>
<dbReference type="InterPro" id="IPR016437">
    <property type="entry name" value="MCT-1/Tma20"/>
</dbReference>
<dbReference type="PROSITE" id="PS50890">
    <property type="entry name" value="PUA"/>
    <property type="match status" value="1"/>
</dbReference>
<gene>
    <name evidence="2" type="ORF">EYO15_01165</name>
</gene>
<reference evidence="3" key="1">
    <citation type="journal article" date="2019" name="bioRxiv">
        <title>Genome diversification in globally distributed novel marine Proteobacteria is linked to environmental adaptation.</title>
        <authorList>
            <person name="Zhou Z."/>
            <person name="Tran P.Q."/>
            <person name="Kieft K."/>
            <person name="Anantharaman K."/>
        </authorList>
    </citation>
    <scope>NUCLEOTIDE SEQUENCE [LARGE SCALE GENOMIC DNA]</scope>
</reference>
<dbReference type="GO" id="GO:0001731">
    <property type="term" value="P:formation of translation preinitiation complex"/>
    <property type="evidence" value="ECO:0007669"/>
    <property type="project" value="TreeGrafter"/>
</dbReference>
<evidence type="ECO:0000313" key="2">
    <source>
        <dbReference type="EMBL" id="HIA97777.1"/>
    </source>
</evidence>
<dbReference type="NCBIfam" id="TIGR00451">
    <property type="entry name" value="unchar_dom_2"/>
    <property type="match status" value="1"/>
</dbReference>
<feature type="domain" description="PUA" evidence="1">
    <location>
        <begin position="96"/>
        <end position="171"/>
    </location>
</feature>
<dbReference type="InterPro" id="IPR002478">
    <property type="entry name" value="PUA"/>
</dbReference>
<dbReference type="Pfam" id="PF01472">
    <property type="entry name" value="PUA"/>
    <property type="match status" value="1"/>
</dbReference>
<dbReference type="GO" id="GO:0003723">
    <property type="term" value="F:RNA binding"/>
    <property type="evidence" value="ECO:0007669"/>
    <property type="project" value="InterPro"/>
</dbReference>
<dbReference type="InterPro" id="IPR004521">
    <property type="entry name" value="Uncharacterised_CHP00451"/>
</dbReference>
<dbReference type="NCBIfam" id="TIGR03684">
    <property type="entry name" value="arCOG00985"/>
    <property type="match status" value="1"/>
</dbReference>
<organism evidence="2 3">
    <name type="scientific">Marine Group III euryarchaeote</name>
    <dbReference type="NCBI Taxonomy" id="2173149"/>
    <lineage>
        <taxon>Archaea</taxon>
        <taxon>Methanobacteriati</taxon>
        <taxon>Thermoplasmatota</taxon>
        <taxon>Thermoplasmata</taxon>
        <taxon>Candidatus Thermoprofundales</taxon>
    </lineage>
</organism>
<evidence type="ECO:0000313" key="3">
    <source>
        <dbReference type="Proteomes" id="UP000589132"/>
    </source>
</evidence>
<dbReference type="InterPro" id="IPR022430">
    <property type="entry name" value="CHP03684"/>
</dbReference>
<dbReference type="AlphaFoldDB" id="A0A7J4D0G6"/>
<proteinExistence type="predicted"/>